<reference evidence="1" key="1">
    <citation type="journal article" date="2022" name="bioRxiv">
        <title>Sequencing and chromosome-scale assembly of the giantPleurodeles waltlgenome.</title>
        <authorList>
            <person name="Brown T."/>
            <person name="Elewa A."/>
            <person name="Iarovenko S."/>
            <person name="Subramanian E."/>
            <person name="Araus A.J."/>
            <person name="Petzold A."/>
            <person name="Susuki M."/>
            <person name="Suzuki K.-i.T."/>
            <person name="Hayashi T."/>
            <person name="Toyoda A."/>
            <person name="Oliveira C."/>
            <person name="Osipova E."/>
            <person name="Leigh N.D."/>
            <person name="Simon A."/>
            <person name="Yun M.H."/>
        </authorList>
    </citation>
    <scope>NUCLEOTIDE SEQUENCE</scope>
    <source>
        <strain evidence="1">20211129_DDA</strain>
        <tissue evidence="1">Liver</tissue>
    </source>
</reference>
<keyword evidence="2" id="KW-1185">Reference proteome</keyword>
<organism evidence="1 2">
    <name type="scientific">Pleurodeles waltl</name>
    <name type="common">Iberian ribbed newt</name>
    <dbReference type="NCBI Taxonomy" id="8319"/>
    <lineage>
        <taxon>Eukaryota</taxon>
        <taxon>Metazoa</taxon>
        <taxon>Chordata</taxon>
        <taxon>Craniata</taxon>
        <taxon>Vertebrata</taxon>
        <taxon>Euteleostomi</taxon>
        <taxon>Amphibia</taxon>
        <taxon>Batrachia</taxon>
        <taxon>Caudata</taxon>
        <taxon>Salamandroidea</taxon>
        <taxon>Salamandridae</taxon>
        <taxon>Pleurodelinae</taxon>
        <taxon>Pleurodeles</taxon>
    </lineage>
</organism>
<comment type="caution">
    <text evidence="1">The sequence shown here is derived from an EMBL/GenBank/DDBJ whole genome shotgun (WGS) entry which is preliminary data.</text>
</comment>
<protein>
    <submittedName>
        <fullName evidence="1">Uncharacterized protein</fullName>
    </submittedName>
</protein>
<dbReference type="AlphaFoldDB" id="A0AAV7R8U3"/>
<gene>
    <name evidence="1" type="ORF">NDU88_001730</name>
</gene>
<dbReference type="Proteomes" id="UP001066276">
    <property type="component" value="Chromosome 5"/>
</dbReference>
<name>A0AAV7R8U3_PLEWA</name>
<proteinExistence type="predicted"/>
<accession>A0AAV7R8U3</accession>
<sequence>MRGRKPTALFSKGVERKKVVGGVVRGDYTVGDMVRVVKGGKTAKGEPKFSEPLEVMKVYKYSLLLSDGNVWNRGKIVKVPVCVRREHLSAVDTKSGVDESLSNKSDYSRVRVRDKSILKLPKKFDDFVVQ</sequence>
<dbReference type="EMBL" id="JANPWB010000009">
    <property type="protein sequence ID" value="KAJ1148906.1"/>
    <property type="molecule type" value="Genomic_DNA"/>
</dbReference>
<evidence type="ECO:0000313" key="2">
    <source>
        <dbReference type="Proteomes" id="UP001066276"/>
    </source>
</evidence>
<evidence type="ECO:0000313" key="1">
    <source>
        <dbReference type="EMBL" id="KAJ1148906.1"/>
    </source>
</evidence>